<dbReference type="PANTHER" id="PTHR21583:SF8">
    <property type="entry name" value="PROTEIN ELYS"/>
    <property type="match status" value="1"/>
</dbReference>
<proteinExistence type="evidence at transcript level"/>
<dbReference type="AGR" id="MGI:1915033"/>
<sequence>MLLTDISEPKTEPLFPPPSVKVPKKKSKAENMEAAAQLKELVSDISSQFVVSPPALRTRQKSISNTSKLLGELESDPKPLEIIEQKPKRSRTVKTRASRKRKFLVTSSCRN</sequence>
<dbReference type="PeptideAtlas" id="Q8R1T9"/>
<dbReference type="PANTHER" id="PTHR21583">
    <property type="entry name" value="ELYS PROTEIN"/>
    <property type="match status" value="1"/>
</dbReference>
<dbReference type="AlphaFoldDB" id="Q8R1T9"/>
<dbReference type="MGI" id="MGI:1915033">
    <property type="gene designation" value="Ahctf1"/>
</dbReference>
<dbReference type="EMBL" id="BC023122">
    <property type="protein sequence ID" value="AAH23122.1"/>
    <property type="molecule type" value="mRNA"/>
</dbReference>
<feature type="region of interest" description="Disordered" evidence="1">
    <location>
        <begin position="1"/>
        <end position="27"/>
    </location>
</feature>
<evidence type="ECO:0000313" key="3">
    <source>
        <dbReference type="MGI" id="MGI:1915033"/>
    </source>
</evidence>
<protein>
    <submittedName>
        <fullName evidence="2">Ahctf1 protein</fullName>
    </submittedName>
</protein>
<feature type="region of interest" description="Disordered" evidence="1">
    <location>
        <begin position="87"/>
        <end position="111"/>
    </location>
</feature>
<accession>Q8R1T9</accession>
<feature type="compositionally biased region" description="Basic residues" evidence="1">
    <location>
        <begin position="88"/>
        <end position="103"/>
    </location>
</feature>
<reference evidence="2" key="1">
    <citation type="journal article" date="2004" name="Genome Res.">
        <title>The status, quality, and expansion of the NIH full-length cDNA project: the Mammalian Gene Collection (MGC).</title>
        <authorList>
            <consortium name="The MGC Project Team"/>
            <person name="Gerhard D.S."/>
            <person name="Wagner L."/>
            <person name="Feingold E.A."/>
            <person name="Shenmen C.M."/>
            <person name="Grouse L.H."/>
            <person name="Schuler G."/>
            <person name="Klein S.L."/>
            <person name="Old S."/>
            <person name="Rasooly R."/>
            <person name="Good P."/>
            <person name="Guyer M."/>
            <person name="Peck A.M."/>
            <person name="Derge J.G."/>
            <person name="Lipman D."/>
            <person name="Collins F.S."/>
            <person name="Jang W."/>
            <person name="Sherry S."/>
            <person name="Feolo M."/>
            <person name="Misquitta L."/>
            <person name="Lee E."/>
            <person name="Rotmistrovsky K."/>
            <person name="Greenhut S.F."/>
            <person name="Schaefer C.F."/>
            <person name="Buetow K."/>
            <person name="Bonner T.I."/>
            <person name="Haussler D."/>
            <person name="Kent J."/>
            <person name="Kiekhaus M."/>
            <person name="Furey T."/>
            <person name="Brent M."/>
            <person name="Prange C."/>
            <person name="Schreiber K."/>
            <person name="Shapiro N."/>
            <person name="Bhat N.K."/>
            <person name="Hopkins R.F."/>
            <person name="Hsie F."/>
            <person name="Driscoll T."/>
            <person name="Soares M.B."/>
            <person name="Casavant T.L."/>
            <person name="Scheetz T.E."/>
            <person name="Brown-stein M.J."/>
            <person name="Usdin T.B."/>
            <person name="Toshiyuki S."/>
            <person name="Carninci P."/>
            <person name="Piao Y."/>
            <person name="Dudekula D.B."/>
            <person name="Ko M.S."/>
            <person name="Kawakami K."/>
            <person name="Suzuki Y."/>
            <person name="Sugano S."/>
            <person name="Gruber C.E."/>
            <person name="Smith M.R."/>
            <person name="Simmons B."/>
            <person name="Moore T."/>
            <person name="Waterman R."/>
            <person name="Johnson S.L."/>
            <person name="Ruan Y."/>
            <person name="Wei C.L."/>
            <person name="Mathavan S."/>
            <person name="Gunaratne P.H."/>
            <person name="Wu J."/>
            <person name="Garcia A.M."/>
            <person name="Hulyk S.W."/>
            <person name="Fuh E."/>
            <person name="Yuan Y."/>
            <person name="Sneed A."/>
            <person name="Kowis C."/>
            <person name="Hodgson A."/>
            <person name="Muzny D.M."/>
            <person name="McPherson J."/>
            <person name="Gibbs R.A."/>
            <person name="Fahey J."/>
            <person name="Helton E."/>
            <person name="Ketteman M."/>
            <person name="Madan A."/>
            <person name="Rodrigues S."/>
            <person name="Sanchez A."/>
            <person name="Whiting M."/>
            <person name="Madari A."/>
            <person name="Young A.C."/>
            <person name="Wetherby K.D."/>
            <person name="Granite S.J."/>
            <person name="Kwong P.N."/>
            <person name="Brinkley C.P."/>
            <person name="Pearson R.L."/>
            <person name="Bouffard G.G."/>
            <person name="Blakesly R.W."/>
            <person name="Green E.D."/>
            <person name="Dickson M.C."/>
            <person name="Rodriguez A.C."/>
            <person name="Grimwood J."/>
            <person name="Schmutz J."/>
            <person name="Myers R.M."/>
            <person name="Butterfield Y.S."/>
            <person name="Griffith M."/>
            <person name="Griffith O.L."/>
            <person name="Krzywinski M.I."/>
            <person name="Liao N."/>
            <person name="Morin R."/>
            <person name="Morrin R."/>
            <person name="Palmquist D."/>
            <person name="Petrescu A.S."/>
            <person name="Skalska U."/>
            <person name="Smailus D.E."/>
            <person name="Stott J.M."/>
            <person name="Schnerch A."/>
            <person name="Schein J.E."/>
            <person name="Jones S.J."/>
            <person name="Holt R.A."/>
            <person name="Baross A."/>
            <person name="Marra M.A."/>
            <person name="Clifton S."/>
            <person name="Makowski K.A."/>
            <person name="Bosak S."/>
            <person name="Malek J."/>
        </authorList>
    </citation>
    <scope>NUCLEOTIDE SEQUENCE [LARGE SCALE MRNA]</scope>
    <source>
        <strain evidence="2">FVB/N</strain>
        <tissue evidence="2">Kidney</tissue>
    </source>
</reference>
<gene>
    <name evidence="2 3" type="primary">Ahctf1</name>
    <name evidence="3" type="synonym">Elys</name>
</gene>
<organism evidence="2">
    <name type="scientific">Mus musculus</name>
    <name type="common">Mouse</name>
    <dbReference type="NCBI Taxonomy" id="10090"/>
    <lineage>
        <taxon>Eukaryota</taxon>
        <taxon>Metazoa</taxon>
        <taxon>Chordata</taxon>
        <taxon>Craniata</taxon>
        <taxon>Vertebrata</taxon>
        <taxon>Euteleostomi</taxon>
        <taxon>Mammalia</taxon>
        <taxon>Eutheria</taxon>
        <taxon>Euarchontoglires</taxon>
        <taxon>Glires</taxon>
        <taxon>Rodentia</taxon>
        <taxon>Myomorpha</taxon>
        <taxon>Muroidea</taxon>
        <taxon>Muridae</taxon>
        <taxon>Murinae</taxon>
        <taxon>Mus</taxon>
        <taxon>Mus</taxon>
    </lineage>
</organism>
<evidence type="ECO:0000256" key="1">
    <source>
        <dbReference type="SAM" id="MobiDB-lite"/>
    </source>
</evidence>
<evidence type="ECO:0000313" key="2">
    <source>
        <dbReference type="EMBL" id="AAH23122.1"/>
    </source>
</evidence>
<dbReference type="InterPro" id="IPR052620">
    <property type="entry name" value="ELYS/MEL-28_NucAsmblyFactor"/>
</dbReference>
<name>Q8R1T9_MOUSE</name>